<dbReference type="GO" id="GO:0003779">
    <property type="term" value="F:actin binding"/>
    <property type="evidence" value="ECO:0007669"/>
    <property type="project" value="InterPro"/>
</dbReference>
<evidence type="ECO:0000313" key="3">
    <source>
        <dbReference type="EMBL" id="CAL1261911.1"/>
    </source>
</evidence>
<proteinExistence type="predicted"/>
<dbReference type="EMBL" id="CAXIEN010000004">
    <property type="protein sequence ID" value="CAL1261911.1"/>
    <property type="molecule type" value="Genomic_DNA"/>
</dbReference>
<protein>
    <recommendedName>
        <fullName evidence="2">WH2 domain-containing protein</fullName>
    </recommendedName>
</protein>
<evidence type="ECO:0000313" key="4">
    <source>
        <dbReference type="Proteomes" id="UP001497382"/>
    </source>
</evidence>
<reference evidence="3 4" key="1">
    <citation type="submission" date="2024-04" db="EMBL/GenBank/DDBJ databases">
        <authorList>
            <person name="Rising A."/>
            <person name="Reimegard J."/>
            <person name="Sonavane S."/>
            <person name="Akerstrom W."/>
            <person name="Nylinder S."/>
            <person name="Hedman E."/>
            <person name="Kallberg Y."/>
        </authorList>
    </citation>
    <scope>NUCLEOTIDE SEQUENCE [LARGE SCALE GENOMIC DNA]</scope>
</reference>
<dbReference type="Gene3D" id="1.10.510.10">
    <property type="entry name" value="Transferase(Phosphotransferase) domain 1"/>
    <property type="match status" value="1"/>
</dbReference>
<accession>A0AAV1YSM9</accession>
<organism evidence="3 4">
    <name type="scientific">Larinioides sclopetarius</name>
    <dbReference type="NCBI Taxonomy" id="280406"/>
    <lineage>
        <taxon>Eukaryota</taxon>
        <taxon>Metazoa</taxon>
        <taxon>Ecdysozoa</taxon>
        <taxon>Arthropoda</taxon>
        <taxon>Chelicerata</taxon>
        <taxon>Arachnida</taxon>
        <taxon>Araneae</taxon>
        <taxon>Araneomorphae</taxon>
        <taxon>Entelegynae</taxon>
        <taxon>Araneoidea</taxon>
        <taxon>Araneidae</taxon>
        <taxon>Larinioides</taxon>
    </lineage>
</organism>
<feature type="compositionally biased region" description="Basic residues" evidence="1">
    <location>
        <begin position="477"/>
        <end position="488"/>
    </location>
</feature>
<evidence type="ECO:0000256" key="1">
    <source>
        <dbReference type="SAM" id="MobiDB-lite"/>
    </source>
</evidence>
<feature type="domain" description="WH2" evidence="2">
    <location>
        <begin position="585"/>
        <end position="602"/>
    </location>
</feature>
<feature type="region of interest" description="Disordered" evidence="1">
    <location>
        <begin position="475"/>
        <end position="545"/>
    </location>
</feature>
<name>A0AAV1YSM9_9ARAC</name>
<dbReference type="SUPFAM" id="SSF56112">
    <property type="entry name" value="Protein kinase-like (PK-like)"/>
    <property type="match status" value="1"/>
</dbReference>
<dbReference type="InterPro" id="IPR011009">
    <property type="entry name" value="Kinase-like_dom_sf"/>
</dbReference>
<sequence>MNLYYMHFRKKNPKESDFVSEKSEQIKRKTPRFKYPTKSCDIHRLALEHAQAYFQKPWDSYLKEESVTRAYKKYAPCSNVCCTQYGKENAVSYYYTSVPNQDYGTSLPVSFAKSNPCDIDMTIRKQKSVEVQSSLSWKNYYRREPRYEYTALADESFLHDRLEMDRKLQRDSDRNMSTIRCQYYLRGSTRYVFLKHLPDMGSRLDKNWFLVRDSTTKTERLLTMTPMAETCPIKYTAETRQVLLDLFLALQHPYIYPVLDIDRKIVMEQEYVIAVLPFNDEGSLKDVIYQSHCQDDWKEKYHFQGYGLSSSQIQRLGCQILEALLFLKDQRFPPFLHLHSGNIIIQNGVARISGLENTLFGYSSRCHLFIPKRLYENKEAVEVICFGHLLFEMATGYELTSTHPSEKNYKDVEDKPLVIDVLKFIFEQGRYRYPSLQQVASLDFFRHIDLRELRSLMPVPSIKAKLSPAARSLLKEVKRHQRSRRQSKRSQSMHALETEPADGRDSRSSGNSNRSYKKKKKRTSLTSTETTPDDVSGTPLQTMPLSSIEGSMMSAPSFSESLDYFTPPTTPQTAPKPATGDASRAHSLLLQEIKSGFKLKNVRNPRNLDV</sequence>
<comment type="caution">
    <text evidence="3">The sequence shown here is derived from an EMBL/GenBank/DDBJ whole genome shotgun (WGS) entry which is preliminary data.</text>
</comment>
<keyword evidence="4" id="KW-1185">Reference proteome</keyword>
<dbReference type="AlphaFoldDB" id="A0AAV1YSM9"/>
<dbReference type="InterPro" id="IPR003124">
    <property type="entry name" value="WH2_dom"/>
</dbReference>
<gene>
    <name evidence="3" type="ORF">LARSCL_LOCUS680</name>
</gene>
<evidence type="ECO:0000259" key="2">
    <source>
        <dbReference type="PROSITE" id="PS51082"/>
    </source>
</evidence>
<dbReference type="PROSITE" id="PS51082">
    <property type="entry name" value="WH2"/>
    <property type="match status" value="1"/>
</dbReference>
<dbReference type="Proteomes" id="UP001497382">
    <property type="component" value="Unassembled WGS sequence"/>
</dbReference>